<accession>A0A1Y1UEH9</accession>
<dbReference type="Gene3D" id="1.10.1580.10">
    <property type="match status" value="1"/>
</dbReference>
<reference evidence="8 9" key="1">
    <citation type="submission" date="2017-03" db="EMBL/GenBank/DDBJ databases">
        <title>Widespread Adenine N6-methylation of Active Genes in Fungi.</title>
        <authorList>
            <consortium name="DOE Joint Genome Institute"/>
            <person name="Mondo S.J."/>
            <person name="Dannebaum R.O."/>
            <person name="Kuo R.C."/>
            <person name="Louie K.B."/>
            <person name="Bewick A.J."/>
            <person name="Labutti K."/>
            <person name="Haridas S."/>
            <person name="Kuo A."/>
            <person name="Salamov A."/>
            <person name="Ahrendt S.R."/>
            <person name="Lau R."/>
            <person name="Bowen B.P."/>
            <person name="Lipzen A."/>
            <person name="Sullivan W."/>
            <person name="Andreopoulos W.B."/>
            <person name="Clum A."/>
            <person name="Lindquist E."/>
            <person name="Daum C."/>
            <person name="Northen T.R."/>
            <person name="Ramamoorthy G."/>
            <person name="Schmitz R.J."/>
            <person name="Gryganskyi A."/>
            <person name="Culley D."/>
            <person name="Magnuson J."/>
            <person name="James T.Y."/>
            <person name="O'Malley M.A."/>
            <person name="Stajich J.E."/>
            <person name="Spatafora J.W."/>
            <person name="Visel A."/>
            <person name="Grigoriev I.V."/>
        </authorList>
    </citation>
    <scope>NUCLEOTIDE SEQUENCE [LARGE SCALE GENOMIC DNA]</scope>
    <source>
        <strain evidence="8 9">NRRL Y-17943</strain>
    </source>
</reference>
<evidence type="ECO:0000256" key="3">
    <source>
        <dbReference type="ARBA" id="ARBA00023134"/>
    </source>
</evidence>
<feature type="compositionally biased region" description="Acidic residues" evidence="5">
    <location>
        <begin position="498"/>
        <end position="547"/>
    </location>
</feature>
<feature type="domain" description="G" evidence="6">
    <location>
        <begin position="242"/>
        <end position="338"/>
    </location>
</feature>
<dbReference type="EMBL" id="NBSH01000009">
    <property type="protein sequence ID" value="ORX35937.1"/>
    <property type="molecule type" value="Genomic_DNA"/>
</dbReference>
<keyword evidence="2" id="KW-0547">Nucleotide-binding</keyword>
<evidence type="ECO:0000256" key="4">
    <source>
        <dbReference type="ARBA" id="ARBA00023242"/>
    </source>
</evidence>
<feature type="compositionally biased region" description="Basic residues" evidence="5">
    <location>
        <begin position="600"/>
        <end position="614"/>
    </location>
</feature>
<keyword evidence="9" id="KW-1185">Reference proteome</keyword>
<comment type="caution">
    <text evidence="8">The sequence shown here is derived from an EMBL/GenBank/DDBJ whole genome shotgun (WGS) entry which is preliminary data.</text>
</comment>
<sequence>MPRIRKKTSNRQSTAQRNKISRKAGETRKKNKKAAKKNPQWKSKKKADPGIPNSFPYKDQILAEVAEERRQAEAAKIARKEASRSKDEEKEEDTPGIASIHSSSVYSAARATSAASPSEEEEDVPALVDTSLATLQDVIDRADVILQVVDARDIAGGRNVWIENLLKDAGVYGLIINKADLVPRESIQAWLPSLPANTFIFSSPQEPSTSSSSSASALGRTELLAKIQSLAESGIEKDEHLRIALVGLPSVGKTSVFNALLPSSAPRHPVAPLIPPVSSAKTPAPTTKAPVEALLTLNDSIKVGIIDTPGWDLVPEELEDEDEDMDEDEENQAKWDALEAVAVGDVLRRNLGRVDRIKDVEPLASYIVQRSNAQDLMLLYNVPYFQAGDVEAFLRALARANGRMKKGDQPDMDAGARILLRDWALNQFPYYCMPAVDKDSVNDASGSSRTELDGVLELLKSRKEMKAGARGLVRFKPGPLDNREVILDDDYTAAFAPSDDEDDEEDEDGEESDDDDMEDGDEEDEDDIEEDGDIELESDEEDAEEEEMPRAPPAHKSGGATGPKKSVSFGNLPVRPSEGEENDRPVQKSGAGKGSTQRVRPSRHSRRAGKTRRR</sequence>
<dbReference type="InParanoid" id="A0A1Y1UEH9"/>
<dbReference type="STRING" id="4999.A0A1Y1UEH9"/>
<evidence type="ECO:0000259" key="7">
    <source>
        <dbReference type="Pfam" id="PF08701"/>
    </source>
</evidence>
<dbReference type="PANTHER" id="PTHR11089:SF30">
    <property type="entry name" value="GUANINE NUCLEOTIDE-BINDING PROTEIN-LIKE 3 HOMOLOG"/>
    <property type="match status" value="1"/>
</dbReference>
<dbReference type="AlphaFoldDB" id="A0A1Y1UEH9"/>
<evidence type="ECO:0000313" key="9">
    <source>
        <dbReference type="Proteomes" id="UP000193218"/>
    </source>
</evidence>
<dbReference type="InterPro" id="IPR027417">
    <property type="entry name" value="P-loop_NTPase"/>
</dbReference>
<dbReference type="GO" id="GO:0005730">
    <property type="term" value="C:nucleolus"/>
    <property type="evidence" value="ECO:0007669"/>
    <property type="project" value="TreeGrafter"/>
</dbReference>
<dbReference type="GO" id="GO:0005525">
    <property type="term" value="F:GTP binding"/>
    <property type="evidence" value="ECO:0007669"/>
    <property type="project" value="UniProtKB-KW"/>
</dbReference>
<feature type="region of interest" description="Disordered" evidence="5">
    <location>
        <begin position="69"/>
        <end position="104"/>
    </location>
</feature>
<protein>
    <submittedName>
        <fullName evidence="8">p-loop containing nucleoside triphosphate hydrolase protein</fullName>
    </submittedName>
</protein>
<evidence type="ECO:0000256" key="1">
    <source>
        <dbReference type="ARBA" id="ARBA00004123"/>
    </source>
</evidence>
<name>A0A1Y1UEH9_9TREE</name>
<gene>
    <name evidence="8" type="ORF">BD324DRAFT_512129</name>
</gene>
<dbReference type="Proteomes" id="UP000193218">
    <property type="component" value="Unassembled WGS sequence"/>
</dbReference>
<evidence type="ECO:0000256" key="2">
    <source>
        <dbReference type="ARBA" id="ARBA00022741"/>
    </source>
</evidence>
<feature type="compositionally biased region" description="Basic and acidic residues" evidence="5">
    <location>
        <begin position="69"/>
        <end position="88"/>
    </location>
</feature>
<feature type="region of interest" description="Disordered" evidence="5">
    <location>
        <begin position="1"/>
        <end position="56"/>
    </location>
</feature>
<dbReference type="OrthoDB" id="10266128at2759"/>
<keyword evidence="3" id="KW-0342">GTP-binding</keyword>
<dbReference type="InterPro" id="IPR050755">
    <property type="entry name" value="TRAFAC_YlqF/YawG_RiboMat"/>
</dbReference>
<organism evidence="8 9">
    <name type="scientific">Kockovaella imperatae</name>
    <dbReference type="NCBI Taxonomy" id="4999"/>
    <lineage>
        <taxon>Eukaryota</taxon>
        <taxon>Fungi</taxon>
        <taxon>Dikarya</taxon>
        <taxon>Basidiomycota</taxon>
        <taxon>Agaricomycotina</taxon>
        <taxon>Tremellomycetes</taxon>
        <taxon>Tremellales</taxon>
        <taxon>Cuniculitremaceae</taxon>
        <taxon>Kockovaella</taxon>
    </lineage>
</organism>
<feature type="domain" description="Guanine nucleotide-binding protein-like 3 N-terminal" evidence="7">
    <location>
        <begin position="15"/>
        <end position="89"/>
    </location>
</feature>
<evidence type="ECO:0000259" key="6">
    <source>
        <dbReference type="Pfam" id="PF01926"/>
    </source>
</evidence>
<evidence type="ECO:0000313" key="8">
    <source>
        <dbReference type="EMBL" id="ORX35937.1"/>
    </source>
</evidence>
<dbReference type="Pfam" id="PF01926">
    <property type="entry name" value="MMR_HSR1"/>
    <property type="match status" value="1"/>
</dbReference>
<keyword evidence="8" id="KW-0378">Hydrolase</keyword>
<dbReference type="RefSeq" id="XP_021870066.1">
    <property type="nucleotide sequence ID" value="XM_022012963.1"/>
</dbReference>
<evidence type="ECO:0000256" key="5">
    <source>
        <dbReference type="SAM" id="MobiDB-lite"/>
    </source>
</evidence>
<dbReference type="InterPro" id="IPR023179">
    <property type="entry name" value="GTP-bd_ortho_bundle_sf"/>
</dbReference>
<dbReference type="PANTHER" id="PTHR11089">
    <property type="entry name" value="GTP-BINDING PROTEIN-RELATED"/>
    <property type="match status" value="1"/>
</dbReference>
<comment type="subcellular location">
    <subcellularLocation>
        <location evidence="1">Nucleus</location>
    </subcellularLocation>
</comment>
<dbReference type="Pfam" id="PF08701">
    <property type="entry name" value="GN3L_Grn1"/>
    <property type="match status" value="1"/>
</dbReference>
<dbReference type="GO" id="GO:0016787">
    <property type="term" value="F:hydrolase activity"/>
    <property type="evidence" value="ECO:0007669"/>
    <property type="project" value="UniProtKB-KW"/>
</dbReference>
<dbReference type="GeneID" id="33554771"/>
<proteinExistence type="predicted"/>
<dbReference type="InterPro" id="IPR006073">
    <property type="entry name" value="GTP-bd"/>
</dbReference>
<dbReference type="InterPro" id="IPR014813">
    <property type="entry name" value="Gnl3_N_dom"/>
</dbReference>
<keyword evidence="4" id="KW-0539">Nucleus</keyword>
<dbReference type="Gene3D" id="3.40.50.300">
    <property type="entry name" value="P-loop containing nucleotide triphosphate hydrolases"/>
    <property type="match status" value="1"/>
</dbReference>
<dbReference type="SUPFAM" id="SSF52540">
    <property type="entry name" value="P-loop containing nucleoside triphosphate hydrolases"/>
    <property type="match status" value="2"/>
</dbReference>
<feature type="region of interest" description="Disordered" evidence="5">
    <location>
        <begin position="494"/>
        <end position="614"/>
    </location>
</feature>